<proteinExistence type="predicted"/>
<accession>W1WNL8</accession>
<dbReference type="AlphaFoldDB" id="W1WNL8"/>
<feature type="non-terminal residue" evidence="1">
    <location>
        <position position="1"/>
    </location>
</feature>
<protein>
    <submittedName>
        <fullName evidence="1">Uncharacterized protein</fullName>
    </submittedName>
</protein>
<name>W1WNL8_9ZZZZ</name>
<dbReference type="EMBL" id="AZMM01018689">
    <property type="protein sequence ID" value="ETJ18039.1"/>
    <property type="molecule type" value="Genomic_DNA"/>
</dbReference>
<evidence type="ECO:0000313" key="1">
    <source>
        <dbReference type="EMBL" id="ETJ18039.1"/>
    </source>
</evidence>
<organism evidence="1">
    <name type="scientific">human gut metagenome</name>
    <dbReference type="NCBI Taxonomy" id="408170"/>
    <lineage>
        <taxon>unclassified sequences</taxon>
        <taxon>metagenomes</taxon>
        <taxon>organismal metagenomes</taxon>
    </lineage>
</organism>
<reference evidence="1" key="1">
    <citation type="submission" date="2013-12" db="EMBL/GenBank/DDBJ databases">
        <title>A Varibaculum cambriense genome reconstructed from a premature infant gut community with otherwise low bacterial novelty that shifts toward anaerobic metabolism during the third week of life.</title>
        <authorList>
            <person name="Brown C.T."/>
            <person name="Sharon I."/>
            <person name="Thomas B.C."/>
            <person name="Castelle C.J."/>
            <person name="Morowitz M.J."/>
            <person name="Banfield J.F."/>
        </authorList>
    </citation>
    <scope>NUCLEOTIDE SEQUENCE</scope>
</reference>
<sequence>FLLYKIKSLTMAHSADEINGIILDEILMFYISEY</sequence>
<comment type="caution">
    <text evidence="1">The sequence shown here is derived from an EMBL/GenBank/DDBJ whole genome shotgun (WGS) entry which is preliminary data.</text>
</comment>
<gene>
    <name evidence="1" type="ORF">Q604_UNBC18689G0007</name>
</gene>